<dbReference type="InterPro" id="IPR056632">
    <property type="entry name" value="DUF7730"/>
</dbReference>
<name>A0A0H1BMB1_9EURO</name>
<feature type="region of interest" description="Disordered" evidence="1">
    <location>
        <begin position="1"/>
        <end position="33"/>
    </location>
</feature>
<keyword evidence="4" id="KW-1185">Reference proteome</keyword>
<organism evidence="3 4">
    <name type="scientific">Blastomyces silverae</name>
    <dbReference type="NCBI Taxonomy" id="2060906"/>
    <lineage>
        <taxon>Eukaryota</taxon>
        <taxon>Fungi</taxon>
        <taxon>Dikarya</taxon>
        <taxon>Ascomycota</taxon>
        <taxon>Pezizomycotina</taxon>
        <taxon>Eurotiomycetes</taxon>
        <taxon>Eurotiomycetidae</taxon>
        <taxon>Onygenales</taxon>
        <taxon>Ajellomycetaceae</taxon>
        <taxon>Blastomyces</taxon>
    </lineage>
</organism>
<dbReference type="Pfam" id="PF24864">
    <property type="entry name" value="DUF7730"/>
    <property type="match status" value="1"/>
</dbReference>
<accession>A0A0H1BMB1</accession>
<evidence type="ECO:0000256" key="1">
    <source>
        <dbReference type="SAM" id="MobiDB-lite"/>
    </source>
</evidence>
<evidence type="ECO:0000259" key="2">
    <source>
        <dbReference type="Pfam" id="PF24864"/>
    </source>
</evidence>
<gene>
    <name evidence="3" type="ORF">EMPG_12748</name>
</gene>
<evidence type="ECO:0000313" key="4">
    <source>
        <dbReference type="Proteomes" id="UP000053573"/>
    </source>
</evidence>
<evidence type="ECO:0000313" key="3">
    <source>
        <dbReference type="EMBL" id="KLJ12187.1"/>
    </source>
</evidence>
<feature type="domain" description="DUF7730" evidence="2">
    <location>
        <begin position="87"/>
        <end position="219"/>
    </location>
</feature>
<comment type="caution">
    <text evidence="3">The sequence shown here is derived from an EMBL/GenBank/DDBJ whole genome shotgun (WGS) entry which is preliminary data.</text>
</comment>
<protein>
    <recommendedName>
        <fullName evidence="2">DUF7730 domain-containing protein</fullName>
    </recommendedName>
</protein>
<dbReference type="EMBL" id="LDEV01001119">
    <property type="protein sequence ID" value="KLJ12187.1"/>
    <property type="molecule type" value="Genomic_DNA"/>
</dbReference>
<proteinExistence type="predicted"/>
<dbReference type="AlphaFoldDB" id="A0A0H1BMB1"/>
<dbReference type="OrthoDB" id="515692at2759"/>
<dbReference type="STRING" id="2060906.A0A0H1BMB1"/>
<dbReference type="Proteomes" id="UP000053573">
    <property type="component" value="Unassembled WGS sequence"/>
</dbReference>
<sequence length="378" mass="42509">MAKRDLIKRLISPRLTNHQRPYQQQTSTRPQATEEAIRKFLSKTPPPDIIIDAPSSTDITTTATTTTTIATTTTTTTTTRNPHRDGPQSPFFQKLPPELRRHLYILAFGNGVVHIEDGGGDKLKRMPRFCPFSGLECAPWDDPCEREYGKYGKYGTALDGLGDPIGVMGWLLSCRLAYAETIGVLYSTNTVRILSFGSLPRLPTHLPPGILGCITSVDLIPRVRLHALPEEFLCSLPREIFPGLRRLYLLVRDIEPPLFNFQDYDGERDKAAKLVAFLSRADRIARKLLAHPSRLEVFELAVRHSTFRHLIVGLGEEERRVAVRGGLRYPQGERLWRSVGESDADIHADAEDDVGRVGGHFRKEPGYWILDDLAGEYE</sequence>
<dbReference type="PANTHER" id="PTHR38790">
    <property type="entry name" value="2EXR DOMAIN-CONTAINING PROTEIN-RELATED"/>
    <property type="match status" value="1"/>
</dbReference>
<reference evidence="4" key="1">
    <citation type="journal article" date="2015" name="PLoS Genet.">
        <title>The dynamic genome and transcriptome of the human fungal pathogen Blastomyces and close relative Emmonsia.</title>
        <authorList>
            <person name="Munoz J.F."/>
            <person name="Gauthier G.M."/>
            <person name="Desjardins C.A."/>
            <person name="Gallo J.E."/>
            <person name="Holder J."/>
            <person name="Sullivan T.D."/>
            <person name="Marty A.J."/>
            <person name="Carmen J.C."/>
            <person name="Chen Z."/>
            <person name="Ding L."/>
            <person name="Gujja S."/>
            <person name="Magrini V."/>
            <person name="Misas E."/>
            <person name="Mitreva M."/>
            <person name="Priest M."/>
            <person name="Saif S."/>
            <person name="Whiston E.A."/>
            <person name="Young S."/>
            <person name="Zeng Q."/>
            <person name="Goldman W.E."/>
            <person name="Mardis E.R."/>
            <person name="Taylor J.W."/>
            <person name="McEwen J.G."/>
            <person name="Clay O.K."/>
            <person name="Klein B.S."/>
            <person name="Cuomo C.A."/>
        </authorList>
    </citation>
    <scope>NUCLEOTIDE SEQUENCE [LARGE SCALE GENOMIC DNA]</scope>
    <source>
        <strain evidence="4">UAMH 139</strain>
    </source>
</reference>
<feature type="compositionally biased region" description="Polar residues" evidence="1">
    <location>
        <begin position="14"/>
        <end position="31"/>
    </location>
</feature>